<dbReference type="SUPFAM" id="SSF51905">
    <property type="entry name" value="FAD/NAD(P)-binding domain"/>
    <property type="match status" value="1"/>
</dbReference>
<evidence type="ECO:0000313" key="6">
    <source>
        <dbReference type="Proteomes" id="UP000315103"/>
    </source>
</evidence>
<keyword evidence="6" id="KW-1185">Reference proteome</keyword>
<dbReference type="Gene3D" id="3.50.50.60">
    <property type="entry name" value="FAD/NAD(P)-binding domain"/>
    <property type="match status" value="1"/>
</dbReference>
<comment type="caution">
    <text evidence="5">The sequence shown here is derived from an EMBL/GenBank/DDBJ whole genome shotgun (WGS) entry which is preliminary data.</text>
</comment>
<reference evidence="5 6" key="1">
    <citation type="submission" date="2019-07" db="EMBL/GenBank/DDBJ databases">
        <title>Salinicoccus cyprini sp. nov., isolated from gastro-intestinal tract of mirror carp, Cyprinus carpio var. specularis, collected from Gobind Sagar Reservoir, Himachal Pradesh, India.</title>
        <authorList>
            <person name="Talwar C."/>
            <person name="Singh A.K."/>
            <person name="Lal R."/>
            <person name="Negi R.K."/>
        </authorList>
    </citation>
    <scope>NUCLEOTIDE SEQUENCE [LARGE SCALE GENOMIC DNA]</scope>
    <source>
        <strain evidence="5 6">CT19</strain>
    </source>
</reference>
<evidence type="ECO:0000256" key="1">
    <source>
        <dbReference type="ARBA" id="ARBA00001974"/>
    </source>
</evidence>
<keyword evidence="2" id="KW-0285">Flavoprotein</keyword>
<dbReference type="GO" id="GO:0071949">
    <property type="term" value="F:FAD binding"/>
    <property type="evidence" value="ECO:0007669"/>
    <property type="project" value="InterPro"/>
</dbReference>
<accession>A0A558AU48</accession>
<dbReference type="InterPro" id="IPR050641">
    <property type="entry name" value="RIFMO-like"/>
</dbReference>
<name>A0A558AU48_9STAP</name>
<dbReference type="InterPro" id="IPR036188">
    <property type="entry name" value="FAD/NAD-bd_sf"/>
</dbReference>
<evidence type="ECO:0000256" key="2">
    <source>
        <dbReference type="ARBA" id="ARBA00022630"/>
    </source>
</evidence>
<keyword evidence="5" id="KW-0560">Oxidoreductase</keyword>
<evidence type="ECO:0000256" key="3">
    <source>
        <dbReference type="ARBA" id="ARBA00022827"/>
    </source>
</evidence>
<proteinExistence type="predicted"/>
<dbReference type="AlphaFoldDB" id="A0A558AU48"/>
<dbReference type="PRINTS" id="PR00420">
    <property type="entry name" value="RNGMNOXGNASE"/>
</dbReference>
<gene>
    <name evidence="5" type="ORF">FO441_08745</name>
</gene>
<dbReference type="GO" id="GO:0016709">
    <property type="term" value="F:oxidoreductase activity, acting on paired donors, with incorporation or reduction of molecular oxygen, NAD(P)H as one donor, and incorporation of one atom of oxygen"/>
    <property type="evidence" value="ECO:0007669"/>
    <property type="project" value="UniProtKB-ARBA"/>
</dbReference>
<dbReference type="RefSeq" id="WP_145288794.1">
    <property type="nucleotide sequence ID" value="NZ_VMSJ01000003.1"/>
</dbReference>
<dbReference type="Gene3D" id="3.30.70.2450">
    <property type="match status" value="1"/>
</dbReference>
<dbReference type="EMBL" id="VMSJ01000003">
    <property type="protein sequence ID" value="TVT27785.1"/>
    <property type="molecule type" value="Genomic_DNA"/>
</dbReference>
<keyword evidence="3" id="KW-0274">FAD</keyword>
<sequence length="499" mass="55483">MEKEVLIVGAGPTGLALALGLEKQGVPFRIIDQNAGPGTTSRAMVVHARTLEFYRQHDMAHALTEAGIVEDAIHLYKNRTEVAQVPLGGMGKGQSPYPFVLSLAQDIHESILIEWLKAKHVLVEWNTELVAFRQQADHVEALISKDGSQTHSRFAYICGCDGAHSTVRKQLGIGFPGGTYSQMFFVADVVNEKPFRGFSAGFRGSEFKLALNIRTTGNVRLIGIIPDALLGNGPPEAFAPLIPHVEKVLPVKVGTVNWYSSYRVHHRVAENFRQGRAFILGDAGHIHSPAGGQGMNTGIGDAFNLAWKLAMVLNDRMDDSVLDTYETERIGFARKLVATTDRAFQLVVRSKTIRNVVIPHIIPKVLKSSKLRTEVFKMLSQTKLSYHDSLLSSGRIGAIIAGDRLPWVQTHDGDNYEPLKSADWQMHVYGTPNKQMKKVSDQYGIPLHYAYWTREMKRKGINRNSAFLVRPDGYIGVATTTRYSDAIRAYIEAFDMRMK</sequence>
<keyword evidence="5" id="KW-0503">Monooxygenase</keyword>
<evidence type="ECO:0000313" key="5">
    <source>
        <dbReference type="EMBL" id="TVT27785.1"/>
    </source>
</evidence>
<dbReference type="OrthoDB" id="9766816at2"/>
<comment type="cofactor">
    <cofactor evidence="1">
        <name>FAD</name>
        <dbReference type="ChEBI" id="CHEBI:57692"/>
    </cofactor>
</comment>
<dbReference type="InterPro" id="IPR002938">
    <property type="entry name" value="FAD-bd"/>
</dbReference>
<dbReference type="Proteomes" id="UP000315103">
    <property type="component" value="Unassembled WGS sequence"/>
</dbReference>
<dbReference type="PANTHER" id="PTHR43004:SF19">
    <property type="entry name" value="BINDING MONOOXYGENASE, PUTATIVE (JCVI)-RELATED"/>
    <property type="match status" value="1"/>
</dbReference>
<protein>
    <submittedName>
        <fullName evidence="5">Monooxygenase</fullName>
    </submittedName>
</protein>
<feature type="domain" description="FAD-binding" evidence="4">
    <location>
        <begin position="4"/>
        <end position="338"/>
    </location>
</feature>
<dbReference type="Pfam" id="PF01494">
    <property type="entry name" value="FAD_binding_3"/>
    <property type="match status" value="1"/>
</dbReference>
<evidence type="ECO:0000259" key="4">
    <source>
        <dbReference type="Pfam" id="PF01494"/>
    </source>
</evidence>
<organism evidence="5 6">
    <name type="scientific">Salinicoccus cyprini</name>
    <dbReference type="NCBI Taxonomy" id="2493691"/>
    <lineage>
        <taxon>Bacteria</taxon>
        <taxon>Bacillati</taxon>
        <taxon>Bacillota</taxon>
        <taxon>Bacilli</taxon>
        <taxon>Bacillales</taxon>
        <taxon>Staphylococcaceae</taxon>
        <taxon>Salinicoccus</taxon>
    </lineage>
</organism>
<dbReference type="PANTHER" id="PTHR43004">
    <property type="entry name" value="TRK SYSTEM POTASSIUM UPTAKE PROTEIN"/>
    <property type="match status" value="1"/>
</dbReference>